<sequence>MDELSFLQTALPEDWAAYPRALMEALAQHAARLRRTVPWCAALSEEAYQQYVLCPRVNDEDLSDHRALFHSLLWERVRGLDEEEAVQQVNCWCQEHASYQAQDGRTASPLTVFRCGSGRCGEESAFLVAALRSVGLPARQVYAPRWSHCDDNHAWVEVLCHGRWRFLGACEPEPVLDRGWFNTAASRAMLVHSRTFGPAEDTKLHGPALDRQGQAVRHNQTARYAPVKTYTFRTQPGAKVSLEILNESRLIPIAQLEADAGGRVQVELGIGDVHASAVRDGWYAETLCRGASEDGAVLALAPPEDPAQGWTEFTFRAPAPVPPVPLTGAQKQARARVRARGDRLRQKRLAGFYDPEQAGRCPGCEDLLREARGNFAQIHAFLTRDADPLREALLRALSAKDLRDAPAELLEHHLRRAAPWAGRFPQEVYVSALLNPRVALERLTDWSMPLPGAVGAVARLRGRGVPSRLRPRDGVVEIWREGAFTPFRAEQTGQAVFLRRAGEEPLYHRNWSLSRWAGDGWQDLLFSDGEWQGAFLPAQLPAGRYRILTALRLPSGDQFAARRTFLLAPGEEKEIALYLRGCETADLIAPRALPLVDGRPRAGRCALLFWLEEGAEPTEHLLNELTAAGTALRALPAEPVFFLRRRGAERQRTLRALLAGWPGARLEYPEDWDDQVESLARCLDCDPERPPLTVVCTRDGRAAYAASGYRVGEGDLLRRIAALLCGS</sequence>
<dbReference type="PANTHER" id="PTHR35532">
    <property type="entry name" value="SIMILAR TO POLYHYDROXYALKANOATE DEPOLYMERASE"/>
    <property type="match status" value="1"/>
</dbReference>
<evidence type="ECO:0000313" key="3">
    <source>
        <dbReference type="Proteomes" id="UP000661435"/>
    </source>
</evidence>
<dbReference type="PANTHER" id="PTHR35532:SF5">
    <property type="entry name" value="CARBOHYDRATE-BINDING DOMAIN-CONTAINING PROTEIN"/>
    <property type="match status" value="1"/>
</dbReference>
<dbReference type="SUPFAM" id="SSF54001">
    <property type="entry name" value="Cysteine proteinases"/>
    <property type="match status" value="1"/>
</dbReference>
<organism evidence="2 3">
    <name type="scientific">Lawsonibacter hominis</name>
    <dbReference type="NCBI Taxonomy" id="2763053"/>
    <lineage>
        <taxon>Bacteria</taxon>
        <taxon>Bacillati</taxon>
        <taxon>Bacillota</taxon>
        <taxon>Clostridia</taxon>
        <taxon>Eubacteriales</taxon>
        <taxon>Oscillospiraceae</taxon>
        <taxon>Lawsonibacter</taxon>
    </lineage>
</organism>
<protein>
    <submittedName>
        <fullName evidence="2">Transglutaminase domain-containing protein</fullName>
    </submittedName>
</protein>
<accession>A0A8J6M882</accession>
<keyword evidence="3" id="KW-1185">Reference proteome</keyword>
<dbReference type="Pfam" id="PF01841">
    <property type="entry name" value="Transglut_core"/>
    <property type="match status" value="1"/>
</dbReference>
<dbReference type="InterPro" id="IPR002931">
    <property type="entry name" value="Transglutaminase-like"/>
</dbReference>
<dbReference type="RefSeq" id="WP_186907154.1">
    <property type="nucleotide sequence ID" value="NZ_JACOPP010000005.1"/>
</dbReference>
<comment type="caution">
    <text evidence="2">The sequence shown here is derived from an EMBL/GenBank/DDBJ whole genome shotgun (WGS) entry which is preliminary data.</text>
</comment>
<evidence type="ECO:0000259" key="1">
    <source>
        <dbReference type="SMART" id="SM00460"/>
    </source>
</evidence>
<dbReference type="Proteomes" id="UP000661435">
    <property type="component" value="Unassembled WGS sequence"/>
</dbReference>
<dbReference type="Gene3D" id="2.60.40.1120">
    <property type="entry name" value="Carboxypeptidase-like, regulatory domain"/>
    <property type="match status" value="1"/>
</dbReference>
<dbReference type="SMART" id="SM00460">
    <property type="entry name" value="TGc"/>
    <property type="match status" value="1"/>
</dbReference>
<feature type="domain" description="Transglutaminase-like" evidence="1">
    <location>
        <begin position="112"/>
        <end position="171"/>
    </location>
</feature>
<dbReference type="InterPro" id="IPR038765">
    <property type="entry name" value="Papain-like_cys_pep_sf"/>
</dbReference>
<name>A0A8J6M882_9FIRM</name>
<reference evidence="2" key="1">
    <citation type="submission" date="2020-08" db="EMBL/GenBank/DDBJ databases">
        <title>Genome public.</title>
        <authorList>
            <person name="Liu C."/>
            <person name="Sun Q."/>
        </authorList>
    </citation>
    <scope>NUCLEOTIDE SEQUENCE</scope>
    <source>
        <strain evidence="2">NSJ-51</strain>
    </source>
</reference>
<proteinExistence type="predicted"/>
<dbReference type="EMBL" id="JACOPP010000005">
    <property type="protein sequence ID" value="MBC5733266.1"/>
    <property type="molecule type" value="Genomic_DNA"/>
</dbReference>
<evidence type="ECO:0000313" key="2">
    <source>
        <dbReference type="EMBL" id="MBC5733266.1"/>
    </source>
</evidence>
<dbReference type="AlphaFoldDB" id="A0A8J6M882"/>
<dbReference type="Gene3D" id="3.10.620.30">
    <property type="match status" value="1"/>
</dbReference>
<gene>
    <name evidence="2" type="ORF">H8S57_05950</name>
</gene>